<organism evidence="2 3">
    <name type="scientific">Marasmius oreades</name>
    <name type="common">fairy-ring Marasmius</name>
    <dbReference type="NCBI Taxonomy" id="181124"/>
    <lineage>
        <taxon>Eukaryota</taxon>
        <taxon>Fungi</taxon>
        <taxon>Dikarya</taxon>
        <taxon>Basidiomycota</taxon>
        <taxon>Agaricomycotina</taxon>
        <taxon>Agaricomycetes</taxon>
        <taxon>Agaricomycetidae</taxon>
        <taxon>Agaricales</taxon>
        <taxon>Marasmiineae</taxon>
        <taxon>Marasmiaceae</taxon>
        <taxon>Marasmius</taxon>
    </lineage>
</organism>
<gene>
    <name evidence="2" type="ORF">E1B28_011722</name>
</gene>
<dbReference type="EMBL" id="CM032187">
    <property type="protein sequence ID" value="KAG7090110.1"/>
    <property type="molecule type" value="Genomic_DNA"/>
</dbReference>
<evidence type="ECO:0000256" key="1">
    <source>
        <dbReference type="SAM" id="MobiDB-lite"/>
    </source>
</evidence>
<keyword evidence="3" id="KW-1185">Reference proteome</keyword>
<dbReference type="Proteomes" id="UP001049176">
    <property type="component" value="Chromosome 7"/>
</dbReference>
<comment type="caution">
    <text evidence="2">The sequence shown here is derived from an EMBL/GenBank/DDBJ whole genome shotgun (WGS) entry which is preliminary data.</text>
</comment>
<evidence type="ECO:0000313" key="2">
    <source>
        <dbReference type="EMBL" id="KAG7090110.1"/>
    </source>
</evidence>
<dbReference type="KEGG" id="more:E1B28_011722"/>
<dbReference type="AlphaFoldDB" id="A0A9P7UQI7"/>
<proteinExistence type="predicted"/>
<accession>A0A9P7UQI7</accession>
<dbReference type="RefSeq" id="XP_043006580.1">
    <property type="nucleotide sequence ID" value="XM_043156776.1"/>
</dbReference>
<sequence>MNASVNPTFDTVIFLQSNSAPSSGVNYTPITVGSSANSASHPTRAEDDQRCGLIKRWNRKEQRGVG</sequence>
<name>A0A9P7UQI7_9AGAR</name>
<protein>
    <submittedName>
        <fullName evidence="2">Uncharacterized protein</fullName>
    </submittedName>
</protein>
<feature type="region of interest" description="Disordered" evidence="1">
    <location>
        <begin position="34"/>
        <end position="66"/>
    </location>
</feature>
<reference evidence="2" key="1">
    <citation type="journal article" date="2021" name="Genome Biol. Evol.">
        <title>The assembled and annotated genome of the fairy-ring fungus Marasmius oreades.</title>
        <authorList>
            <person name="Hiltunen M."/>
            <person name="Ament-Velasquez S.L."/>
            <person name="Johannesson H."/>
        </authorList>
    </citation>
    <scope>NUCLEOTIDE SEQUENCE</scope>
    <source>
        <strain evidence="2">03SP1</strain>
    </source>
</reference>
<evidence type="ECO:0000313" key="3">
    <source>
        <dbReference type="Proteomes" id="UP001049176"/>
    </source>
</evidence>
<dbReference type="GeneID" id="66080797"/>